<sequence length="279" mass="30122">MSSDKIDSRPKAVLKSPASGCICIQSTAEYGAKRVRYVSIASTVSLSASLIFVEAVVLTIIHILKPPTPTYLLAGQPGSDLSLIFINVTPTPPPILPPLVPEDISEGGSEGGSAFDASGASEALPMELRELYGQAEVVVGLSRNRLVCYPHPFSLELLASIVLPCFLLTMTTFYAFKIRKTPSGFNEARAIGFVNYANCVLSLLTPVLLYILNRTPSEMLPLCILLLFSATSELIGLLFPKLYVVLIHPEKNNKFKVMNKTRMGSSPSQLGSFPVATLM</sequence>
<feature type="transmembrane region" description="Helical" evidence="6">
    <location>
        <begin position="157"/>
        <end position="176"/>
    </location>
</feature>
<evidence type="ECO:0000313" key="8">
    <source>
        <dbReference type="EMBL" id="VEL08332.1"/>
    </source>
</evidence>
<dbReference type="OrthoDB" id="425344at2759"/>
<comment type="subcellular location">
    <subcellularLocation>
        <location evidence="1">Membrane</location>
        <topology evidence="1">Multi-pass membrane protein</topology>
    </subcellularLocation>
</comment>
<dbReference type="GO" id="GO:0016020">
    <property type="term" value="C:membrane"/>
    <property type="evidence" value="ECO:0007669"/>
    <property type="project" value="UniProtKB-SubCell"/>
</dbReference>
<feature type="domain" description="G-protein coupled receptors family 3 profile" evidence="7">
    <location>
        <begin position="166"/>
        <end position="261"/>
    </location>
</feature>
<keyword evidence="9" id="KW-1185">Reference proteome</keyword>
<dbReference type="Proteomes" id="UP000784294">
    <property type="component" value="Unassembled WGS sequence"/>
</dbReference>
<evidence type="ECO:0000256" key="6">
    <source>
        <dbReference type="SAM" id="Phobius"/>
    </source>
</evidence>
<dbReference type="EMBL" id="CAAALY010003691">
    <property type="protein sequence ID" value="VEL08332.1"/>
    <property type="molecule type" value="Genomic_DNA"/>
</dbReference>
<keyword evidence="5" id="KW-0325">Glycoprotein</keyword>
<keyword evidence="3 6" id="KW-1133">Transmembrane helix</keyword>
<evidence type="ECO:0000256" key="3">
    <source>
        <dbReference type="ARBA" id="ARBA00022989"/>
    </source>
</evidence>
<dbReference type="InterPro" id="IPR050726">
    <property type="entry name" value="mGluR"/>
</dbReference>
<reference evidence="8" key="1">
    <citation type="submission" date="2018-11" db="EMBL/GenBank/DDBJ databases">
        <authorList>
            <consortium name="Pathogen Informatics"/>
        </authorList>
    </citation>
    <scope>NUCLEOTIDE SEQUENCE</scope>
</reference>
<dbReference type="Pfam" id="PF00003">
    <property type="entry name" value="7tm_3"/>
    <property type="match status" value="1"/>
</dbReference>
<dbReference type="PANTHER" id="PTHR24060">
    <property type="entry name" value="METABOTROPIC GLUTAMATE RECEPTOR"/>
    <property type="match status" value="1"/>
</dbReference>
<evidence type="ECO:0000256" key="5">
    <source>
        <dbReference type="ARBA" id="ARBA00023180"/>
    </source>
</evidence>
<proteinExistence type="predicted"/>
<evidence type="ECO:0000256" key="1">
    <source>
        <dbReference type="ARBA" id="ARBA00004141"/>
    </source>
</evidence>
<dbReference type="InterPro" id="IPR017978">
    <property type="entry name" value="GPCR_3_C"/>
</dbReference>
<comment type="caution">
    <text evidence="8">The sequence shown here is derived from an EMBL/GenBank/DDBJ whole genome shotgun (WGS) entry which is preliminary data.</text>
</comment>
<protein>
    <recommendedName>
        <fullName evidence="7">G-protein coupled receptors family 3 profile domain-containing protein</fullName>
    </recommendedName>
</protein>
<evidence type="ECO:0000256" key="2">
    <source>
        <dbReference type="ARBA" id="ARBA00022692"/>
    </source>
</evidence>
<evidence type="ECO:0000256" key="4">
    <source>
        <dbReference type="ARBA" id="ARBA00023136"/>
    </source>
</evidence>
<feature type="transmembrane region" description="Helical" evidence="6">
    <location>
        <begin position="188"/>
        <end position="212"/>
    </location>
</feature>
<dbReference type="AlphaFoldDB" id="A0A3S4ZVS0"/>
<feature type="transmembrane region" description="Helical" evidence="6">
    <location>
        <begin position="224"/>
        <end position="246"/>
    </location>
</feature>
<organism evidence="8 9">
    <name type="scientific">Protopolystoma xenopodis</name>
    <dbReference type="NCBI Taxonomy" id="117903"/>
    <lineage>
        <taxon>Eukaryota</taxon>
        <taxon>Metazoa</taxon>
        <taxon>Spiralia</taxon>
        <taxon>Lophotrochozoa</taxon>
        <taxon>Platyhelminthes</taxon>
        <taxon>Monogenea</taxon>
        <taxon>Polyopisthocotylea</taxon>
        <taxon>Polystomatidea</taxon>
        <taxon>Polystomatidae</taxon>
        <taxon>Protopolystoma</taxon>
    </lineage>
</organism>
<dbReference type="GO" id="GO:0004930">
    <property type="term" value="F:G protein-coupled receptor activity"/>
    <property type="evidence" value="ECO:0007669"/>
    <property type="project" value="InterPro"/>
</dbReference>
<name>A0A3S4ZVS0_9PLAT</name>
<accession>A0A3S4ZVS0</accession>
<dbReference type="PROSITE" id="PS50259">
    <property type="entry name" value="G_PROTEIN_RECEP_F3_4"/>
    <property type="match status" value="1"/>
</dbReference>
<keyword evidence="4 6" id="KW-0472">Membrane</keyword>
<gene>
    <name evidence="8" type="ORF">PXEA_LOCUS1772</name>
</gene>
<evidence type="ECO:0000259" key="7">
    <source>
        <dbReference type="PROSITE" id="PS50259"/>
    </source>
</evidence>
<evidence type="ECO:0000313" key="9">
    <source>
        <dbReference type="Proteomes" id="UP000784294"/>
    </source>
</evidence>
<keyword evidence="2 6" id="KW-0812">Transmembrane</keyword>